<dbReference type="SUPFAM" id="SSF53163">
    <property type="entry name" value="HybD-like"/>
    <property type="match status" value="1"/>
</dbReference>
<dbReference type="EMBL" id="JADKYB010000015">
    <property type="protein sequence ID" value="MBM9507955.1"/>
    <property type="molecule type" value="Genomic_DNA"/>
</dbReference>
<dbReference type="InterPro" id="IPR023430">
    <property type="entry name" value="Pept_HybD-like_dom_sf"/>
</dbReference>
<protein>
    <submittedName>
        <fullName evidence="5">Hydrogenase maturation protease</fullName>
    </submittedName>
</protein>
<dbReference type="Proteomes" id="UP000749040">
    <property type="component" value="Unassembled WGS sequence"/>
</dbReference>
<dbReference type="PANTHER" id="PTHR30302">
    <property type="entry name" value="HYDROGENASE 1 MATURATION PROTEASE"/>
    <property type="match status" value="1"/>
</dbReference>
<evidence type="ECO:0000313" key="5">
    <source>
        <dbReference type="EMBL" id="MBM9507955.1"/>
    </source>
</evidence>
<dbReference type="InterPro" id="IPR000671">
    <property type="entry name" value="Peptidase_A31"/>
</dbReference>
<dbReference type="GO" id="GO:0008233">
    <property type="term" value="F:peptidase activity"/>
    <property type="evidence" value="ECO:0007669"/>
    <property type="project" value="UniProtKB-KW"/>
</dbReference>
<evidence type="ECO:0000256" key="1">
    <source>
        <dbReference type="ARBA" id="ARBA00006814"/>
    </source>
</evidence>
<dbReference type="RefSeq" id="WP_205359825.1">
    <property type="nucleotide sequence ID" value="NZ_JADKYB010000015.1"/>
</dbReference>
<gene>
    <name evidence="5" type="ORF">ITX44_26075</name>
</gene>
<dbReference type="GO" id="GO:0006508">
    <property type="term" value="P:proteolysis"/>
    <property type="evidence" value="ECO:0007669"/>
    <property type="project" value="UniProtKB-KW"/>
</dbReference>
<evidence type="ECO:0000256" key="2">
    <source>
        <dbReference type="ARBA" id="ARBA00022670"/>
    </source>
</evidence>
<keyword evidence="2 5" id="KW-0645">Protease</keyword>
<comment type="similarity">
    <text evidence="1">Belongs to the peptidase A31 family.</text>
</comment>
<organism evidence="5 6">
    <name type="scientific">Actinacidiphila acididurans</name>
    <dbReference type="NCBI Taxonomy" id="2784346"/>
    <lineage>
        <taxon>Bacteria</taxon>
        <taxon>Bacillati</taxon>
        <taxon>Actinomycetota</taxon>
        <taxon>Actinomycetes</taxon>
        <taxon>Kitasatosporales</taxon>
        <taxon>Streptomycetaceae</taxon>
        <taxon>Actinacidiphila</taxon>
    </lineage>
</organism>
<proteinExistence type="inferred from homology"/>
<accession>A0ABS2TX84</accession>
<keyword evidence="4" id="KW-0378">Hydrolase</keyword>
<reference evidence="5 6" key="1">
    <citation type="submission" date="2021-01" db="EMBL/GenBank/DDBJ databases">
        <title>Streptomyces acididurans sp. nov., isolated from a peat swamp forest soil.</title>
        <authorList>
            <person name="Chantavorakit T."/>
            <person name="Duangmal K."/>
        </authorList>
    </citation>
    <scope>NUCLEOTIDE SEQUENCE [LARGE SCALE GENOMIC DNA]</scope>
    <source>
        <strain evidence="5 6">KK5PA1</strain>
    </source>
</reference>
<name>A0ABS2TX84_9ACTN</name>
<comment type="caution">
    <text evidence="5">The sequence shown here is derived from an EMBL/GenBank/DDBJ whole genome shotgun (WGS) entry which is preliminary data.</text>
</comment>
<dbReference type="Pfam" id="PF01750">
    <property type="entry name" value="HycI"/>
    <property type="match status" value="1"/>
</dbReference>
<keyword evidence="6" id="KW-1185">Reference proteome</keyword>
<dbReference type="PANTHER" id="PTHR30302:SF1">
    <property type="entry name" value="HYDROGENASE 2 MATURATION PROTEASE"/>
    <property type="match status" value="1"/>
</dbReference>
<dbReference type="NCBIfam" id="TIGR00072">
    <property type="entry name" value="hydrog_prot"/>
    <property type="match status" value="1"/>
</dbReference>
<keyword evidence="3" id="KW-0064">Aspartyl protease</keyword>
<evidence type="ECO:0000256" key="3">
    <source>
        <dbReference type="ARBA" id="ARBA00022750"/>
    </source>
</evidence>
<evidence type="ECO:0000313" key="6">
    <source>
        <dbReference type="Proteomes" id="UP000749040"/>
    </source>
</evidence>
<sequence>MDTSPAPNPGRISVIGIGTRFRHDDEAGRAVVSALLARASPLPEGTRLHISDGDPARLVSLWEGADLAVVVDAARAVPGRPGRVHRLEPGGGRAVPAAGTAGSHGLGLRDAIALATALDRLPARLIVYAIEAGDIGFGTGLSPEVASSVGTVADTIARELRRAGPLPTAPRHG</sequence>
<evidence type="ECO:0000256" key="4">
    <source>
        <dbReference type="ARBA" id="ARBA00022801"/>
    </source>
</evidence>
<dbReference type="Gene3D" id="3.40.50.1450">
    <property type="entry name" value="HybD-like"/>
    <property type="match status" value="1"/>
</dbReference>